<evidence type="ECO:0000256" key="1">
    <source>
        <dbReference type="SAM" id="Phobius"/>
    </source>
</evidence>
<reference evidence="2" key="1">
    <citation type="journal article" date="2012" name="Proc. Natl. Acad. Sci. U.S.A.">
        <title>Antigenic diversity is generated by distinct evolutionary mechanisms in African trypanosome species.</title>
        <authorList>
            <person name="Jackson A.P."/>
            <person name="Berry A."/>
            <person name="Aslett M."/>
            <person name="Allison H.C."/>
            <person name="Burton P."/>
            <person name="Vavrova-Anderson J."/>
            <person name="Brown R."/>
            <person name="Browne H."/>
            <person name="Corton N."/>
            <person name="Hauser H."/>
            <person name="Gamble J."/>
            <person name="Gilderthorp R."/>
            <person name="Marcello L."/>
            <person name="McQuillan J."/>
            <person name="Otto T.D."/>
            <person name="Quail M.A."/>
            <person name="Sanders M.J."/>
            <person name="van Tonder A."/>
            <person name="Ginger M.L."/>
            <person name="Field M.C."/>
            <person name="Barry J.D."/>
            <person name="Hertz-Fowler C."/>
            <person name="Berriman M."/>
        </authorList>
    </citation>
    <scope>NUCLEOTIDE SEQUENCE</scope>
    <source>
        <strain evidence="2">IL3000</strain>
    </source>
</reference>
<organism evidence="2">
    <name type="scientific">Trypanosoma congolense (strain IL3000)</name>
    <dbReference type="NCBI Taxonomy" id="1068625"/>
    <lineage>
        <taxon>Eukaryota</taxon>
        <taxon>Discoba</taxon>
        <taxon>Euglenozoa</taxon>
        <taxon>Kinetoplastea</taxon>
        <taxon>Metakinetoplastina</taxon>
        <taxon>Trypanosomatida</taxon>
        <taxon>Trypanosomatidae</taxon>
        <taxon>Trypanosoma</taxon>
        <taxon>Nannomonas</taxon>
    </lineage>
</organism>
<dbReference type="AlphaFoldDB" id="G0UQZ4"/>
<keyword evidence="1" id="KW-1133">Transmembrane helix</keyword>
<proteinExistence type="predicted"/>
<sequence length="118" mass="13653">MGGVMCFCYDYFYCVDSNKRSLMVCDHCYCDVSLVYGLGGKHGGTGGGLCLRTYVDGSHSQYPSTGSWAVRFLNFLPNSFYLCCFFSLLVGFHYYYLFVIIRTAHHFLFHWRKRLLTE</sequence>
<dbReference type="EMBL" id="HE575321">
    <property type="protein sequence ID" value="CCC91805.1"/>
    <property type="molecule type" value="Genomic_DNA"/>
</dbReference>
<feature type="transmembrane region" description="Helical" evidence="1">
    <location>
        <begin position="79"/>
        <end position="104"/>
    </location>
</feature>
<accession>G0UQZ4</accession>
<protein>
    <submittedName>
        <fullName evidence="2">Uncharacterized protein</fullName>
    </submittedName>
</protein>
<keyword evidence="1" id="KW-0812">Transmembrane</keyword>
<gene>
    <name evidence="2" type="ORF">TCIL3000_8_50</name>
</gene>
<keyword evidence="1" id="KW-0472">Membrane</keyword>
<name>G0UQZ4_TRYCI</name>
<evidence type="ECO:0000313" key="2">
    <source>
        <dbReference type="EMBL" id="CCC91805.1"/>
    </source>
</evidence>